<evidence type="ECO:0000256" key="6">
    <source>
        <dbReference type="ARBA" id="ARBA00037066"/>
    </source>
</evidence>
<dbReference type="InterPro" id="IPR003439">
    <property type="entry name" value="ABC_transporter-like_ATP-bd"/>
</dbReference>
<keyword evidence="2" id="KW-0813">Transport</keyword>
<dbReference type="EC" id="3.6.3.-" evidence="8"/>
<dbReference type="InterPro" id="IPR017871">
    <property type="entry name" value="ABC_transporter-like_CS"/>
</dbReference>
<dbReference type="RefSeq" id="WP_159599007.1">
    <property type="nucleotide sequence ID" value="NZ_CACSAS010000001.1"/>
</dbReference>
<name>A0A5S9P725_9HYPH</name>
<keyword evidence="9" id="KW-1185">Reference proteome</keyword>
<dbReference type="PROSITE" id="PS00211">
    <property type="entry name" value="ABC_TRANSPORTER_1"/>
    <property type="match status" value="1"/>
</dbReference>
<dbReference type="PANTHER" id="PTHR42794:SF1">
    <property type="entry name" value="HEMIN IMPORT ATP-BINDING PROTEIN HMUV"/>
    <property type="match status" value="1"/>
</dbReference>
<dbReference type="AlphaFoldDB" id="A0A5S9P725"/>
<comment type="similarity">
    <text evidence="1">Belongs to the ABC transporter superfamily.</text>
</comment>
<dbReference type="GO" id="GO:0016887">
    <property type="term" value="F:ATP hydrolysis activity"/>
    <property type="evidence" value="ECO:0007669"/>
    <property type="project" value="InterPro"/>
</dbReference>
<dbReference type="Proteomes" id="UP000433050">
    <property type="component" value="Unassembled WGS sequence"/>
</dbReference>
<dbReference type="PROSITE" id="PS50893">
    <property type="entry name" value="ABC_TRANSPORTER_2"/>
    <property type="match status" value="1"/>
</dbReference>
<evidence type="ECO:0000256" key="1">
    <source>
        <dbReference type="ARBA" id="ARBA00005417"/>
    </source>
</evidence>
<dbReference type="Gene3D" id="3.40.50.300">
    <property type="entry name" value="P-loop containing nucleotide triphosphate hydrolases"/>
    <property type="match status" value="1"/>
</dbReference>
<comment type="function">
    <text evidence="6">Part of the ABC transporter complex HmuTUV involved in hemin import. Responsible for energy coupling to the transport system.</text>
</comment>
<evidence type="ECO:0000313" key="8">
    <source>
        <dbReference type="EMBL" id="CAA0099253.1"/>
    </source>
</evidence>
<keyword evidence="3" id="KW-0547">Nucleotide-binding</keyword>
<dbReference type="GO" id="GO:0005524">
    <property type="term" value="F:ATP binding"/>
    <property type="evidence" value="ECO:0007669"/>
    <property type="project" value="UniProtKB-KW"/>
</dbReference>
<sequence>MYRADDITFDAAGRRLLDGATAVAVPGRVTVLIGPNGAGKSTLFKVLAGELRPRHGRVTLAGADIAGLPPARLARLRAVLPQSVHVAFPFSVAEVVGIGAADGRHGQARVERALERVELSGLMGAAYDRLSGGEKQRVQLARTLVQLEAGDGPGYLLLDEPTASLDLAQQLLVLRLMRELAEEGAGVLAVLHDLNLAAMAADEIVALKGGRVIARGVPADVLTDARIAELYGITARIGWAPSTPFLLPQSAQR</sequence>
<evidence type="ECO:0000259" key="7">
    <source>
        <dbReference type="PROSITE" id="PS50893"/>
    </source>
</evidence>
<evidence type="ECO:0000256" key="2">
    <source>
        <dbReference type="ARBA" id="ARBA00022448"/>
    </source>
</evidence>
<reference evidence="8 9" key="1">
    <citation type="submission" date="2019-12" db="EMBL/GenBank/DDBJ databases">
        <authorList>
            <person name="Reyes-Prieto M."/>
        </authorList>
    </citation>
    <scope>NUCLEOTIDE SEQUENCE [LARGE SCALE GENOMIC DNA]</scope>
    <source>
        <strain evidence="8">HF14-78462</strain>
    </source>
</reference>
<protein>
    <submittedName>
        <fullName evidence="8">Hemin import ATP-binding protein HmuV</fullName>
        <ecNumber evidence="8">3.6.3.-</ecNumber>
    </submittedName>
</protein>
<dbReference type="PANTHER" id="PTHR42794">
    <property type="entry name" value="HEMIN IMPORT ATP-BINDING PROTEIN HMUV"/>
    <property type="match status" value="1"/>
</dbReference>
<keyword evidence="8" id="KW-0378">Hydrolase</keyword>
<dbReference type="Pfam" id="PF00005">
    <property type="entry name" value="ABC_tran"/>
    <property type="match status" value="1"/>
</dbReference>
<dbReference type="CDD" id="cd03214">
    <property type="entry name" value="ABC_Iron-Siderophores_B12_Hemin"/>
    <property type="match status" value="1"/>
</dbReference>
<keyword evidence="4 8" id="KW-0067">ATP-binding</keyword>
<keyword evidence="5" id="KW-1278">Translocase</keyword>
<accession>A0A5S9P725</accession>
<dbReference type="SUPFAM" id="SSF52540">
    <property type="entry name" value="P-loop containing nucleoside triphosphate hydrolases"/>
    <property type="match status" value="1"/>
</dbReference>
<dbReference type="EMBL" id="CACSAS010000001">
    <property type="protein sequence ID" value="CAA0099253.1"/>
    <property type="molecule type" value="Genomic_DNA"/>
</dbReference>
<evidence type="ECO:0000256" key="4">
    <source>
        <dbReference type="ARBA" id="ARBA00022840"/>
    </source>
</evidence>
<dbReference type="InterPro" id="IPR003593">
    <property type="entry name" value="AAA+_ATPase"/>
</dbReference>
<evidence type="ECO:0000313" key="9">
    <source>
        <dbReference type="Proteomes" id="UP000433050"/>
    </source>
</evidence>
<feature type="domain" description="ABC transporter" evidence="7">
    <location>
        <begin position="2"/>
        <end position="234"/>
    </location>
</feature>
<organism evidence="8 9">
    <name type="scientific">Starkeya nomas</name>
    <dbReference type="NCBI Taxonomy" id="2666134"/>
    <lineage>
        <taxon>Bacteria</taxon>
        <taxon>Pseudomonadati</taxon>
        <taxon>Pseudomonadota</taxon>
        <taxon>Alphaproteobacteria</taxon>
        <taxon>Hyphomicrobiales</taxon>
        <taxon>Xanthobacteraceae</taxon>
        <taxon>Starkeya</taxon>
    </lineage>
</organism>
<proteinExistence type="inferred from homology"/>
<evidence type="ECO:0000256" key="5">
    <source>
        <dbReference type="ARBA" id="ARBA00022967"/>
    </source>
</evidence>
<dbReference type="NCBIfam" id="NF010068">
    <property type="entry name" value="PRK13548.1"/>
    <property type="match status" value="1"/>
</dbReference>
<gene>
    <name evidence="8" type="primary">hmuV</name>
    <name evidence="8" type="ORF">STARVERO_02412</name>
</gene>
<evidence type="ECO:0000256" key="3">
    <source>
        <dbReference type="ARBA" id="ARBA00022741"/>
    </source>
</evidence>
<dbReference type="InterPro" id="IPR027417">
    <property type="entry name" value="P-loop_NTPase"/>
</dbReference>
<dbReference type="SMART" id="SM00382">
    <property type="entry name" value="AAA"/>
    <property type="match status" value="1"/>
</dbReference>